<feature type="compositionally biased region" description="Basic and acidic residues" evidence="5">
    <location>
        <begin position="2563"/>
        <end position="2579"/>
    </location>
</feature>
<reference evidence="10 11" key="1">
    <citation type="journal article" date="2023" name="Sci. Data">
        <title>Genome assembly of the Korean intertidal mud-creeper Batillaria attramentaria.</title>
        <authorList>
            <person name="Patra A.K."/>
            <person name="Ho P.T."/>
            <person name="Jun S."/>
            <person name="Lee S.J."/>
            <person name="Kim Y."/>
            <person name="Won Y.J."/>
        </authorList>
    </citation>
    <scope>NUCLEOTIDE SEQUENCE [LARGE SCALE GENOMIC DNA]</scope>
    <source>
        <strain evidence="10">Wonlab-2016</strain>
    </source>
</reference>
<dbReference type="CDD" id="cd00037">
    <property type="entry name" value="CLECT"/>
    <property type="match status" value="1"/>
</dbReference>
<dbReference type="SMART" id="SM00034">
    <property type="entry name" value="CLECT"/>
    <property type="match status" value="1"/>
</dbReference>
<feature type="domain" description="CUB" evidence="7">
    <location>
        <begin position="862"/>
        <end position="994"/>
    </location>
</feature>
<evidence type="ECO:0000259" key="9">
    <source>
        <dbReference type="PROSITE" id="PS50041"/>
    </source>
</evidence>
<feature type="compositionally biased region" description="Basic and acidic residues" evidence="5">
    <location>
        <begin position="2043"/>
        <end position="2087"/>
    </location>
</feature>
<evidence type="ECO:0000313" key="11">
    <source>
        <dbReference type="Proteomes" id="UP001519460"/>
    </source>
</evidence>
<feature type="disulfide bond" evidence="3">
    <location>
        <begin position="999"/>
        <end position="1026"/>
    </location>
</feature>
<evidence type="ECO:0000259" key="7">
    <source>
        <dbReference type="PROSITE" id="PS01180"/>
    </source>
</evidence>
<feature type="compositionally biased region" description="Basic residues" evidence="5">
    <location>
        <begin position="1918"/>
        <end position="1929"/>
    </location>
</feature>
<evidence type="ECO:0000256" key="2">
    <source>
        <dbReference type="ARBA" id="ARBA00023157"/>
    </source>
</evidence>
<feature type="domain" description="CUB" evidence="7">
    <location>
        <begin position="286"/>
        <end position="405"/>
    </location>
</feature>
<evidence type="ECO:0000256" key="6">
    <source>
        <dbReference type="SAM" id="SignalP"/>
    </source>
</evidence>
<feature type="signal peptide" evidence="6">
    <location>
        <begin position="1"/>
        <end position="26"/>
    </location>
</feature>
<feature type="disulfide bond" evidence="3">
    <location>
        <begin position="472"/>
        <end position="489"/>
    </location>
</feature>
<dbReference type="PANTHER" id="PTHR24251">
    <property type="entry name" value="OVOCHYMASE-RELATED"/>
    <property type="match status" value="1"/>
</dbReference>
<feature type="region of interest" description="Disordered" evidence="5">
    <location>
        <begin position="1809"/>
        <end position="1932"/>
    </location>
</feature>
<gene>
    <name evidence="10" type="ORF">BaRGS_00038422</name>
</gene>
<keyword evidence="1" id="KW-0677">Repeat</keyword>
<dbReference type="SMART" id="SM00179">
    <property type="entry name" value="EGF_CA"/>
    <property type="match status" value="2"/>
</dbReference>
<feature type="compositionally biased region" description="Basic and acidic residues" evidence="5">
    <location>
        <begin position="1880"/>
        <end position="1900"/>
    </location>
</feature>
<dbReference type="Gene3D" id="3.10.100.10">
    <property type="entry name" value="Mannose-Binding Protein A, subunit A"/>
    <property type="match status" value="1"/>
</dbReference>
<keyword evidence="2 4" id="KW-1015">Disulfide bond</keyword>
<feature type="compositionally biased region" description="Polar residues" evidence="5">
    <location>
        <begin position="2352"/>
        <end position="2364"/>
    </location>
</feature>
<feature type="compositionally biased region" description="Polar residues" evidence="5">
    <location>
        <begin position="2393"/>
        <end position="2404"/>
    </location>
</feature>
<feature type="compositionally biased region" description="Basic and acidic residues" evidence="5">
    <location>
        <begin position="2271"/>
        <end position="2292"/>
    </location>
</feature>
<feature type="compositionally biased region" description="Basic and acidic residues" evidence="5">
    <location>
        <begin position="2409"/>
        <end position="2421"/>
    </location>
</feature>
<feature type="domain" description="C-type lectin" evidence="9">
    <location>
        <begin position="550"/>
        <end position="683"/>
    </location>
</feature>
<feature type="region of interest" description="Disordered" evidence="5">
    <location>
        <begin position="2268"/>
        <end position="2295"/>
    </location>
</feature>
<dbReference type="SUPFAM" id="SSF56436">
    <property type="entry name" value="C-type lectin-like"/>
    <property type="match status" value="1"/>
</dbReference>
<feature type="region of interest" description="Disordered" evidence="5">
    <location>
        <begin position="2518"/>
        <end position="2579"/>
    </location>
</feature>
<feature type="compositionally biased region" description="Basic and acidic residues" evidence="5">
    <location>
        <begin position="1995"/>
        <end position="2006"/>
    </location>
</feature>
<feature type="domain" description="CUB" evidence="7">
    <location>
        <begin position="1118"/>
        <end position="1251"/>
    </location>
</feature>
<dbReference type="PROSITE" id="PS01180">
    <property type="entry name" value="CUB"/>
    <property type="match status" value="7"/>
</dbReference>
<feature type="compositionally biased region" description="Basic and acidic residues" evidence="5">
    <location>
        <begin position="2334"/>
        <end position="2351"/>
    </location>
</feature>
<evidence type="ECO:0000256" key="5">
    <source>
        <dbReference type="SAM" id="MobiDB-lite"/>
    </source>
</evidence>
<evidence type="ECO:0000256" key="3">
    <source>
        <dbReference type="PROSITE-ProRule" id="PRU00059"/>
    </source>
</evidence>
<feature type="disulfide bond" evidence="4">
    <location>
        <begin position="1313"/>
        <end position="1330"/>
    </location>
</feature>
<dbReference type="SUPFAM" id="SSF49854">
    <property type="entry name" value="Spermadhesin, CUB domain"/>
    <property type="match status" value="7"/>
</dbReference>
<feature type="compositionally biased region" description="Basic and acidic residues" evidence="5">
    <location>
        <begin position="2526"/>
        <end position="2540"/>
    </location>
</feature>
<dbReference type="Gene3D" id="2.10.25.10">
    <property type="entry name" value="Laminin"/>
    <property type="match status" value="2"/>
</dbReference>
<feature type="domain" description="CUB" evidence="7">
    <location>
        <begin position="999"/>
        <end position="1109"/>
    </location>
</feature>
<feature type="region of interest" description="Disordered" evidence="5">
    <location>
        <begin position="2436"/>
        <end position="2456"/>
    </location>
</feature>
<comment type="caution">
    <text evidence="4">Lacks conserved residue(s) required for the propagation of feature annotation.</text>
</comment>
<feature type="domain" description="CUB" evidence="7">
    <location>
        <begin position="165"/>
        <end position="281"/>
    </location>
</feature>
<keyword evidence="11" id="KW-1185">Reference proteome</keyword>
<feature type="region of interest" description="Disordered" evidence="5">
    <location>
        <begin position="1970"/>
        <end position="2098"/>
    </location>
</feature>
<evidence type="ECO:0000313" key="10">
    <source>
        <dbReference type="EMBL" id="KAK7462537.1"/>
    </source>
</evidence>
<feature type="compositionally biased region" description="Low complexity" evidence="5">
    <location>
        <begin position="2379"/>
        <end position="2392"/>
    </location>
</feature>
<dbReference type="Gene3D" id="2.60.120.290">
    <property type="entry name" value="Spermadhesin, CUB domain"/>
    <property type="match status" value="7"/>
</dbReference>
<evidence type="ECO:0008006" key="12">
    <source>
        <dbReference type="Google" id="ProtNLM"/>
    </source>
</evidence>
<feature type="domain" description="EGF-like" evidence="8">
    <location>
        <begin position="1267"/>
        <end position="1304"/>
    </location>
</feature>
<dbReference type="InterPro" id="IPR000742">
    <property type="entry name" value="EGF"/>
</dbReference>
<dbReference type="PROSITE" id="PS50026">
    <property type="entry name" value="EGF_3"/>
    <property type="match status" value="3"/>
</dbReference>
<dbReference type="CDD" id="cd00041">
    <property type="entry name" value="CUB"/>
    <property type="match status" value="6"/>
</dbReference>
<feature type="domain" description="CUB" evidence="7">
    <location>
        <begin position="696"/>
        <end position="760"/>
    </location>
</feature>
<dbReference type="PROSITE" id="PS50041">
    <property type="entry name" value="C_TYPE_LECTIN_2"/>
    <property type="match status" value="1"/>
</dbReference>
<dbReference type="InterPro" id="IPR001304">
    <property type="entry name" value="C-type_lectin-like"/>
</dbReference>
<keyword evidence="6" id="KW-0732">Signal</keyword>
<feature type="compositionally biased region" description="Basic and acidic residues" evidence="5">
    <location>
        <begin position="1856"/>
        <end position="1873"/>
    </location>
</feature>
<dbReference type="CDD" id="cd00054">
    <property type="entry name" value="EGF_CA"/>
    <property type="match status" value="1"/>
</dbReference>
<feature type="region of interest" description="Disordered" evidence="5">
    <location>
        <begin position="1573"/>
        <end position="1629"/>
    </location>
</feature>
<dbReference type="InterPro" id="IPR016186">
    <property type="entry name" value="C-type_lectin-like/link_sf"/>
</dbReference>
<dbReference type="FunFam" id="2.60.120.290:FF:000005">
    <property type="entry name" value="Procollagen C-endopeptidase enhancer 1"/>
    <property type="match status" value="1"/>
</dbReference>
<dbReference type="InterPro" id="IPR016187">
    <property type="entry name" value="CTDL_fold"/>
</dbReference>
<comment type="caution">
    <text evidence="10">The sequence shown here is derived from an EMBL/GenBank/DDBJ whole genome shotgun (WGS) entry which is preliminary data.</text>
</comment>
<dbReference type="SUPFAM" id="SSF57196">
    <property type="entry name" value="EGF/Laminin"/>
    <property type="match status" value="2"/>
</dbReference>
<feature type="disulfide bond" evidence="3">
    <location>
        <begin position="939"/>
        <end position="956"/>
    </location>
</feature>
<dbReference type="InterPro" id="IPR035914">
    <property type="entry name" value="Sperma_CUB_dom_sf"/>
</dbReference>
<feature type="domain" description="EGF-like" evidence="8">
    <location>
        <begin position="1344"/>
        <end position="1380"/>
    </location>
</feature>
<dbReference type="SMART" id="SM00042">
    <property type="entry name" value="CUB"/>
    <property type="match status" value="7"/>
</dbReference>
<sequence length="2579" mass="288631">MRRILLHFLFLWLRAHWISFLPVCYAKGSVEVLCGNVTGLERTNETQSVHAAGITIHLRHPEMIDGVADLVAGMHYEVTFTSDSDVTQVEGVAIIRTTQGEQPVTADFTWPQHEHRCRIQSPTPSLPSDTPSRPSTTAVTPVFVIVVNASAWLEKSEELCQPTGCKQYFTSETGVVLSPGFPNTYPDGSNCTYVIVTPPFTTIHLQFQAFDLEDPYETKCVDWLSVANSTADNSSALVCGKYDVSQLRHLHYVSASNAMVIRFLSDDKDSCHGFKAVYATTRKTECDRLLTVLNGTITSPRLPATGTYLPNMLCNTTISLPSSYRIRFYPHRLNFSDVHTGACAQGDFLDFRDLGYDNSQRFSCTSEISKERVPMFESSGSRVEVMFTSDHVIQGEGFQVFYMGVPSCRNETYNVSSGSVASVNHPRNYPNNQECFYTINVDDQDDVIELTFQKFMTESDRTHDAMLRDRACTRDFVEVFDGKDRHKVCGDWSGKEHLLLFRSRSNVLVFRFVSDEQETRPGFYATWQTVRGDNKSCLSTWIDNGQLCFQSWEDGEADCISRGGHLATILDSATQSMLNDHILTQECTDAEAFWIGASDRDWESDFYWPDGTKVSFTNWFPGFPLSGARGRVWGRQPSDDGQAGEDCVEMRRRFARPEKGHTVMPNFLWNDRDCQRRNPYICQTKPQLIPPEPVKCDQNISLTTDQPWAHVHSVGYPSNYPDHTNCSYFIHAPPTARIEIEFFDFHLENESDSDCGNNSLAQTSSGCLKVMSGHDGAVMADTLCEQLSASLWAPEARAEIPVVMSRLLAEIGALYAGNTSIVVQDTTAAEEGYTCLVVKVTDSVVMDNVTAVTRIMTSPTDCRSPLPVVCHQTNPDLITPASPDVHFLNDSTGRLQPRLGNDNYSYTNDDATTWVLQAPPQHRVLVVLENVEVELQDECLYDWIVLNNTTRTSRICGQVEGSVAALSLENLAQASFHSDYSVTGKAFTLSWQALNMTECRSNLLEGPSGNFSSFNFPYPFPDVMDCVIEITVNENSRVAVVFQEVTFYSGGSESVTMDFGDGVTSVLTDFNVRGLLARRFVSHGHVMKLRLSRDSLQAGEGFRGYYEEVPARYELPSQTAVLQPNTSSTATLFSPNFPSPYPKLVVQETTVRVPIGYRIDVTFLHFRLAESAGCDDVLDIDDVSLGTDDVRAIQLKKLCGGSGQPNDTSSNLNMLRIRFVANSTRTTVRQKRAVVAEDEASLGFSVYFTAVADPDYLTKTANITDGTFDSCSEQPCVNGSTCLQTDNNRARCKCLPSFTGLFCQTQWCDLDPCGAHGQCDLQDTVPGFQCTCDLGHWGVRCQMDEAACRKEVCHGRGACAGNSSSPQCVCDNPDTGMFCNVTTVGEYTGESIGQRLLREPILIGLIVILSVLLLFGILCIVRRRCAKRFACCRIQFKRKEPTANGRQQDKRSPNENAPYGIPLNTFNVRRHLLRPPAMQTPVTSRATPAMPTISITKPEDDTVSLPKTPDQLKAEVAARFFASYREAERSPISNPLPTDFSKTTDTFLTQHSEDASVGAIVGGTLLIDLNHRKGRDDRLSRSSSSIGTRRSRSLSPNGERIKRCNSTGHYLPRQDKHVEGHWSPTSSLKSRSLDDREVFLDPESGGLTPDADFHKELHSDDMHLFPEVIVKSLENLHHEDDTSDASRGGSPITTRALQQSLALILLQQKNDVDTGSLRNIASHTGSASLHHAHSDNSLRLVRPDELHENRLGYTRSERHWKMHEEDGGTTRAHRVNLLHSSENRHAAVLKWRDSKDRITFDAGYLRDSGGVEREHDQERGSRGQRRKLIHQETVDSYLRHSRSQDARHKHAPSHAEPLRHSRTEGSLRDEYESPSRVSHSRSEQFRERANSHGKESVSRERRARFRRNETIQAESFHHNKHHTSRRSHKLDRNMRKWSSLDLMDAPSDSVPARAKSQEYLDGCQCSDCFSETSHSHSSKRRHKKVHGSSHKHGNREKGRSSRDKSSRERKRLGHSQDSPRRRGRRSPSGPPRLARSCGSLSSRNDHDLLRAKTSESSESEPVHGRPARRERDKRASSVGDNLRHRGIDALGSSSSDKDFDLSRKELFMKFFSQEVDLDDTYSSEEPRFFLGSNPGSMDSSVYSRENSLKVAQGKTHDPYLRENSLKHAHARTHDVIRSQKHLSRLVRDRSSGSSRADSLQLVQERIEPSAFSPESVHSKVQSRRDEVMQENSFKPVEDTADDADTCVVDTSHVTLQPGPAVNSLRVSQNEHVMRSERRPPQNEHVMRSERRPPQNVLTSTCSVIVYDDDLRTVTNTHSLSVSPKRTSVSTAGASDHEMDAGISREDRERRSTVATADLDSSGSAESVPCKPSRPSSLLSVTDTDSAVSSAASRQTTPVNDAVYTSSGSRARESRAVSRVKDSAYQTKESSMDNIVFEPSRDKGRRKSLPSVKAEDRKVTQRLHQAAVKLYILQQRVRKARLSRDSAVNTISEDEAWPDSDEISPSGYHPRYSWLARKPGTCPELHVGGDEDTRPHGIREEEEHESDLEVPRGLNPTPETLPSRTDHIVEEQYEPRECEA</sequence>
<protein>
    <recommendedName>
        <fullName evidence="12">Cubilin</fullName>
    </recommendedName>
</protein>
<dbReference type="EMBL" id="JACVVK020000619">
    <property type="protein sequence ID" value="KAK7462537.1"/>
    <property type="molecule type" value="Genomic_DNA"/>
</dbReference>
<dbReference type="Pfam" id="PF00431">
    <property type="entry name" value="CUB"/>
    <property type="match status" value="7"/>
</dbReference>
<dbReference type="PROSITE" id="PS00022">
    <property type="entry name" value="EGF_1"/>
    <property type="match status" value="3"/>
</dbReference>
<feature type="compositionally biased region" description="Basic residues" evidence="5">
    <location>
        <begin position="1976"/>
        <end position="1994"/>
    </location>
</feature>
<feature type="domain" description="CUB" evidence="7">
    <location>
        <begin position="408"/>
        <end position="530"/>
    </location>
</feature>
<feature type="disulfide bond" evidence="4">
    <location>
        <begin position="1370"/>
        <end position="1379"/>
    </location>
</feature>
<name>A0ABD0J6G0_9CAEN</name>
<feature type="chain" id="PRO_5044748262" description="Cubilin" evidence="6">
    <location>
        <begin position="27"/>
        <end position="2579"/>
    </location>
</feature>
<feature type="compositionally biased region" description="Basic and acidic residues" evidence="5">
    <location>
        <begin position="1809"/>
        <end position="1821"/>
    </location>
</feature>
<keyword evidence="4" id="KW-0245">EGF-like domain</keyword>
<feature type="disulfide bond" evidence="4">
    <location>
        <begin position="1332"/>
        <end position="1341"/>
    </location>
</feature>
<evidence type="ECO:0000256" key="4">
    <source>
        <dbReference type="PROSITE-ProRule" id="PRU00076"/>
    </source>
</evidence>
<dbReference type="InterPro" id="IPR000859">
    <property type="entry name" value="CUB_dom"/>
</dbReference>
<accession>A0ABD0J6G0</accession>
<dbReference type="SMART" id="SM00181">
    <property type="entry name" value="EGF"/>
    <property type="match status" value="3"/>
</dbReference>
<dbReference type="InterPro" id="IPR001881">
    <property type="entry name" value="EGF-like_Ca-bd_dom"/>
</dbReference>
<evidence type="ECO:0000256" key="1">
    <source>
        <dbReference type="ARBA" id="ARBA00022737"/>
    </source>
</evidence>
<feature type="region of interest" description="Disordered" evidence="5">
    <location>
        <begin position="2318"/>
        <end position="2423"/>
    </location>
</feature>
<feature type="compositionally biased region" description="Polar residues" evidence="5">
    <location>
        <begin position="2318"/>
        <end position="2332"/>
    </location>
</feature>
<organism evidence="10 11">
    <name type="scientific">Batillaria attramentaria</name>
    <dbReference type="NCBI Taxonomy" id="370345"/>
    <lineage>
        <taxon>Eukaryota</taxon>
        <taxon>Metazoa</taxon>
        <taxon>Spiralia</taxon>
        <taxon>Lophotrochozoa</taxon>
        <taxon>Mollusca</taxon>
        <taxon>Gastropoda</taxon>
        <taxon>Caenogastropoda</taxon>
        <taxon>Sorbeoconcha</taxon>
        <taxon>Cerithioidea</taxon>
        <taxon>Batillariidae</taxon>
        <taxon>Batillaria</taxon>
    </lineage>
</organism>
<feature type="disulfide bond" evidence="4">
    <location>
        <begin position="1294"/>
        <end position="1303"/>
    </location>
</feature>
<evidence type="ECO:0000259" key="8">
    <source>
        <dbReference type="PROSITE" id="PS50026"/>
    </source>
</evidence>
<proteinExistence type="predicted"/>
<dbReference type="Proteomes" id="UP001519460">
    <property type="component" value="Unassembled WGS sequence"/>
</dbReference>
<feature type="region of interest" description="Disordered" evidence="5">
    <location>
        <begin position="2210"/>
        <end position="2238"/>
    </location>
</feature>
<feature type="disulfide bond" evidence="3">
    <location>
        <begin position="408"/>
        <end position="435"/>
    </location>
</feature>
<feature type="domain" description="EGF-like" evidence="8">
    <location>
        <begin position="1305"/>
        <end position="1342"/>
    </location>
</feature>
<dbReference type="Pfam" id="PF00059">
    <property type="entry name" value="Lectin_C"/>
    <property type="match status" value="1"/>
</dbReference>